<evidence type="ECO:0000256" key="2">
    <source>
        <dbReference type="SAM" id="Phobius"/>
    </source>
</evidence>
<organism evidence="3 4">
    <name type="scientific">Scheffersomyces stipitis (strain ATCC 58785 / CBS 6054 / NBRC 10063 / NRRL Y-11545)</name>
    <name type="common">Yeast</name>
    <name type="synonym">Pichia stipitis</name>
    <dbReference type="NCBI Taxonomy" id="322104"/>
    <lineage>
        <taxon>Eukaryota</taxon>
        <taxon>Fungi</taxon>
        <taxon>Dikarya</taxon>
        <taxon>Ascomycota</taxon>
        <taxon>Saccharomycotina</taxon>
        <taxon>Pichiomycetes</taxon>
        <taxon>Debaryomycetaceae</taxon>
        <taxon>Scheffersomyces</taxon>
    </lineage>
</organism>
<evidence type="ECO:0000313" key="4">
    <source>
        <dbReference type="Proteomes" id="UP000002258"/>
    </source>
</evidence>
<dbReference type="KEGG" id="pic:PICST_39475"/>
<evidence type="ECO:0000256" key="1">
    <source>
        <dbReference type="SAM" id="MobiDB-lite"/>
    </source>
</evidence>
<feature type="region of interest" description="Disordered" evidence="1">
    <location>
        <begin position="1"/>
        <end position="33"/>
    </location>
</feature>
<dbReference type="AlphaFoldDB" id="A3GI59"/>
<dbReference type="RefSeq" id="XP_001387200.1">
    <property type="nucleotide sequence ID" value="XM_001387163.1"/>
</dbReference>
<dbReference type="InParanoid" id="A3GI59"/>
<keyword evidence="4" id="KW-1185">Reference proteome</keyword>
<keyword evidence="2" id="KW-0812">Transmembrane</keyword>
<dbReference type="EMBL" id="AAVQ01000002">
    <property type="protein sequence ID" value="EAZ63177.1"/>
    <property type="molecule type" value="Genomic_DNA"/>
</dbReference>
<proteinExistence type="predicted"/>
<reference evidence="3 4" key="1">
    <citation type="journal article" date="2007" name="Nat. Biotechnol.">
        <title>Genome sequence of the lignocellulose-bioconverting and xylose-fermenting yeast Pichia stipitis.</title>
        <authorList>
            <person name="Jeffries T.W."/>
            <person name="Grigoriev I.V."/>
            <person name="Grimwood J."/>
            <person name="Laplaza J.M."/>
            <person name="Aerts A."/>
            <person name="Salamov A."/>
            <person name="Schmutz J."/>
            <person name="Lindquist E."/>
            <person name="Dehal P."/>
            <person name="Shapiro H."/>
            <person name="Jin Y.S."/>
            <person name="Passoth V."/>
            <person name="Richardson P.M."/>
        </authorList>
    </citation>
    <scope>NUCLEOTIDE SEQUENCE [LARGE SCALE GENOMIC DNA]</scope>
    <source>
        <strain evidence="4">ATCC 58785 / CBS 6054 / NBRC 10063 / NRRL Y-11545</strain>
    </source>
</reference>
<dbReference type="OMA" id="PNWKKAP"/>
<dbReference type="Proteomes" id="UP000002258">
    <property type="component" value="Chromosome 1"/>
</dbReference>
<sequence length="146" mass="16891">MSKFENSSFHREGKKGKPVMTSSIRKPQPKAPQSEFITELVETGKANWKKAPQAVRTRYYGVFMILLSVPLIIIPSLEMYRRLEGTSTKKVRQGELLEGNEVRKYDEAEKWKVEKESWTYKIFGKDFFLQGFTSKTMEDPTGKSSK</sequence>
<dbReference type="GeneID" id="4851958"/>
<gene>
    <name evidence="3" type="ORF">PICST_39475</name>
</gene>
<feature type="transmembrane region" description="Helical" evidence="2">
    <location>
        <begin position="59"/>
        <end position="80"/>
    </location>
</feature>
<name>A3GI59_PICST</name>
<evidence type="ECO:0000313" key="3">
    <source>
        <dbReference type="EMBL" id="EAZ63177.1"/>
    </source>
</evidence>
<protein>
    <submittedName>
        <fullName evidence="3">Uncharacterized protein</fullName>
    </submittedName>
</protein>
<keyword evidence="2" id="KW-0472">Membrane</keyword>
<dbReference type="eggNOG" id="ENOG502SX3Y">
    <property type="taxonomic scope" value="Eukaryota"/>
</dbReference>
<keyword evidence="2" id="KW-1133">Transmembrane helix</keyword>
<comment type="caution">
    <text evidence="3">The sequence shown here is derived from an EMBL/GenBank/DDBJ whole genome shotgun (WGS) entry which is preliminary data.</text>
</comment>
<dbReference type="OrthoDB" id="3784821at2759"/>
<dbReference type="HOGENOM" id="CLU_119129_0_0_1"/>
<accession>A3GI59</accession>